<dbReference type="InterPro" id="IPR011033">
    <property type="entry name" value="PRC_barrel-like_sf"/>
</dbReference>
<feature type="compositionally biased region" description="Polar residues" evidence="2">
    <location>
        <begin position="7"/>
        <end position="22"/>
    </location>
</feature>
<organism evidence="4 5">
    <name type="scientific">Tegillarca granosa</name>
    <name type="common">Malaysian cockle</name>
    <name type="synonym">Anadara granosa</name>
    <dbReference type="NCBI Taxonomy" id="220873"/>
    <lineage>
        <taxon>Eukaryota</taxon>
        <taxon>Metazoa</taxon>
        <taxon>Spiralia</taxon>
        <taxon>Lophotrochozoa</taxon>
        <taxon>Mollusca</taxon>
        <taxon>Bivalvia</taxon>
        <taxon>Autobranchia</taxon>
        <taxon>Pteriomorphia</taxon>
        <taxon>Arcoida</taxon>
        <taxon>Arcoidea</taxon>
        <taxon>Arcidae</taxon>
        <taxon>Tegillarca</taxon>
    </lineage>
</organism>
<dbReference type="InterPro" id="IPR032940">
    <property type="entry name" value="CAMSAP"/>
</dbReference>
<feature type="domain" description="CKK" evidence="3">
    <location>
        <begin position="27"/>
        <end position="121"/>
    </location>
</feature>
<dbReference type="EMBL" id="JARBDR010000018">
    <property type="protein sequence ID" value="KAJ8321601.1"/>
    <property type="molecule type" value="Genomic_DNA"/>
</dbReference>
<name>A0ABQ9FXX4_TEGGR</name>
<evidence type="ECO:0000259" key="3">
    <source>
        <dbReference type="PROSITE" id="PS51508"/>
    </source>
</evidence>
<dbReference type="PANTHER" id="PTHR21595">
    <property type="entry name" value="PATRONIN"/>
    <property type="match status" value="1"/>
</dbReference>
<dbReference type="PANTHER" id="PTHR21595:SF0">
    <property type="entry name" value="PATRONIN"/>
    <property type="match status" value="1"/>
</dbReference>
<dbReference type="SMART" id="SM01051">
    <property type="entry name" value="CAMSAP_CKK"/>
    <property type="match status" value="1"/>
</dbReference>
<gene>
    <name evidence="4" type="ORF">KUTeg_000072</name>
</gene>
<dbReference type="PROSITE" id="PS51508">
    <property type="entry name" value="CKK"/>
    <property type="match status" value="1"/>
</dbReference>
<evidence type="ECO:0000256" key="2">
    <source>
        <dbReference type="SAM" id="MobiDB-lite"/>
    </source>
</evidence>
<dbReference type="Gene3D" id="3.10.20.360">
    <property type="entry name" value="CKK domain"/>
    <property type="match status" value="1"/>
</dbReference>
<evidence type="ECO:0000256" key="1">
    <source>
        <dbReference type="PROSITE-ProRule" id="PRU00841"/>
    </source>
</evidence>
<sequence length="121" mass="13392">MQDLTMLVSTDSSSETGSNNAGSDYAGPKLFVKPSSKSNRHIIINAISHCCLAGCVNTEVKNKVLEEIAKSDGKHFIILFRDAGCQYRSLYQFNPDTDDVIKIIGVGPKMLTNKMIEKFYK</sequence>
<dbReference type="SUPFAM" id="SSF50346">
    <property type="entry name" value="PRC-barrel domain"/>
    <property type="match status" value="1"/>
</dbReference>
<keyword evidence="5" id="KW-1185">Reference proteome</keyword>
<evidence type="ECO:0000313" key="5">
    <source>
        <dbReference type="Proteomes" id="UP001217089"/>
    </source>
</evidence>
<keyword evidence="1" id="KW-0493">Microtubule</keyword>
<dbReference type="Pfam" id="PF08683">
    <property type="entry name" value="CAMSAP_CKK"/>
    <property type="match status" value="1"/>
</dbReference>
<comment type="caution">
    <text evidence="4">The sequence shown here is derived from an EMBL/GenBank/DDBJ whole genome shotgun (WGS) entry which is preliminary data.</text>
</comment>
<proteinExistence type="inferred from homology"/>
<comment type="domain">
    <text evidence="1">The CKK domain binds microtubules.</text>
</comment>
<reference evidence="4 5" key="1">
    <citation type="submission" date="2022-12" db="EMBL/GenBank/DDBJ databases">
        <title>Chromosome-level genome of Tegillarca granosa.</title>
        <authorList>
            <person name="Kim J."/>
        </authorList>
    </citation>
    <scope>NUCLEOTIDE SEQUENCE [LARGE SCALE GENOMIC DNA]</scope>
    <source>
        <strain evidence="4">Teg-2019</strain>
        <tissue evidence="4">Adductor muscle</tissue>
    </source>
</reference>
<dbReference type="InterPro" id="IPR014797">
    <property type="entry name" value="CKK_CAMSAP"/>
</dbReference>
<comment type="similarity">
    <text evidence="1">Belongs to the CAMSAP1 family.</text>
</comment>
<feature type="region of interest" description="Disordered" evidence="2">
    <location>
        <begin position="1"/>
        <end position="27"/>
    </location>
</feature>
<dbReference type="InterPro" id="IPR038209">
    <property type="entry name" value="CKK_dom_sf"/>
</dbReference>
<evidence type="ECO:0000313" key="4">
    <source>
        <dbReference type="EMBL" id="KAJ8321601.1"/>
    </source>
</evidence>
<protein>
    <recommendedName>
        <fullName evidence="3">CKK domain-containing protein</fullName>
    </recommendedName>
</protein>
<accession>A0ABQ9FXX4</accession>
<dbReference type="Proteomes" id="UP001217089">
    <property type="component" value="Unassembled WGS sequence"/>
</dbReference>